<proteinExistence type="inferred from homology"/>
<accession>A0A6G1S592</accession>
<name>A0A6G1S592_9ACAR</name>
<sequence>MATSSTTIGQPITQAQTIPHTGIETFRRAVHYVLTEWPSLNFAIENGMGGAESKQKQAWMCDHIAEVMIKGKDIDLEDYLAEIVNQEFDTLVEDGSLEYNAKWIEKFFKDCQQGKEQEVLDSINKAAARKQSLGNMRIPPPMNATQESSDDDDDEDDDDDT</sequence>
<organism evidence="6">
    <name type="scientific">Aceria tosichella</name>
    <name type="common">wheat curl mite</name>
    <dbReference type="NCBI Taxonomy" id="561515"/>
    <lineage>
        <taxon>Eukaryota</taxon>
        <taxon>Metazoa</taxon>
        <taxon>Ecdysozoa</taxon>
        <taxon>Arthropoda</taxon>
        <taxon>Chelicerata</taxon>
        <taxon>Arachnida</taxon>
        <taxon>Acari</taxon>
        <taxon>Acariformes</taxon>
        <taxon>Trombidiformes</taxon>
        <taxon>Prostigmata</taxon>
        <taxon>Eupodina</taxon>
        <taxon>Eriophyoidea</taxon>
        <taxon>Eriophyidae</taxon>
        <taxon>Eriophyinae</taxon>
        <taxon>Aceriini</taxon>
        <taxon>Aceria</taxon>
    </lineage>
</organism>
<evidence type="ECO:0000256" key="1">
    <source>
        <dbReference type="ARBA" id="ARBA00002210"/>
    </source>
</evidence>
<dbReference type="InterPro" id="IPR019398">
    <property type="entry name" value="Pre-rRNA_process_TSR2"/>
</dbReference>
<comment type="similarity">
    <text evidence="2">Belongs to the TSR2 family.</text>
</comment>
<evidence type="ECO:0000256" key="5">
    <source>
        <dbReference type="SAM" id="MobiDB-lite"/>
    </source>
</evidence>
<comment type="function">
    <text evidence="1">May be involved in 20S pre-rRNA processing.</text>
</comment>
<feature type="region of interest" description="Disordered" evidence="5">
    <location>
        <begin position="130"/>
        <end position="161"/>
    </location>
</feature>
<dbReference type="EMBL" id="GGYP01000758">
    <property type="protein sequence ID" value="MDE45529.1"/>
    <property type="molecule type" value="Transcribed_RNA"/>
</dbReference>
<keyword evidence="4" id="KW-0698">rRNA processing</keyword>
<evidence type="ECO:0000313" key="6">
    <source>
        <dbReference type="EMBL" id="MDE45529.1"/>
    </source>
</evidence>
<dbReference type="AlphaFoldDB" id="A0A6G1S592"/>
<dbReference type="GO" id="GO:0006364">
    <property type="term" value="P:rRNA processing"/>
    <property type="evidence" value="ECO:0007669"/>
    <property type="project" value="UniProtKB-KW"/>
</dbReference>
<dbReference type="Pfam" id="PF10273">
    <property type="entry name" value="WGG"/>
    <property type="match status" value="1"/>
</dbReference>
<evidence type="ECO:0000256" key="2">
    <source>
        <dbReference type="ARBA" id="ARBA00006524"/>
    </source>
</evidence>
<dbReference type="PANTHER" id="PTHR21250">
    <property type="entry name" value="PRE-RRNA-PROCESSING PROTEIN TSR2 HOMOLOG"/>
    <property type="match status" value="1"/>
</dbReference>
<reference evidence="6" key="1">
    <citation type="submission" date="2018-10" db="EMBL/GenBank/DDBJ databases">
        <title>Transcriptome assembly of Aceria tosichella (Wheat curl mite) Type 2.</title>
        <authorList>
            <person name="Scully E.D."/>
            <person name="Geib S.M."/>
            <person name="Palmer N.A."/>
            <person name="Gupta A.K."/>
            <person name="Sarath G."/>
            <person name="Tatineni S."/>
        </authorList>
    </citation>
    <scope>NUCLEOTIDE SEQUENCE</scope>
    <source>
        <strain evidence="6">LincolnNE</strain>
    </source>
</reference>
<evidence type="ECO:0000256" key="4">
    <source>
        <dbReference type="ARBA" id="ARBA00022552"/>
    </source>
</evidence>
<feature type="compositionally biased region" description="Acidic residues" evidence="5">
    <location>
        <begin position="148"/>
        <end position="161"/>
    </location>
</feature>
<protein>
    <recommendedName>
        <fullName evidence="3">Pre-rRNA-processing protein TSR2 homolog</fullName>
    </recommendedName>
</protein>
<gene>
    <name evidence="6" type="primary">tsr2</name>
    <name evidence="6" type="ORF">g.21058</name>
</gene>
<evidence type="ECO:0000256" key="3">
    <source>
        <dbReference type="ARBA" id="ARBA00017551"/>
    </source>
</evidence>